<evidence type="ECO:0008006" key="3">
    <source>
        <dbReference type="Google" id="ProtNLM"/>
    </source>
</evidence>
<dbReference type="Gene3D" id="2.180.10.10">
    <property type="entry name" value="RHS repeat-associated core"/>
    <property type="match status" value="1"/>
</dbReference>
<organism evidence="1 2">
    <name type="scientific">Spartinivicinus marinus</name>
    <dbReference type="NCBI Taxonomy" id="2994442"/>
    <lineage>
        <taxon>Bacteria</taxon>
        <taxon>Pseudomonadati</taxon>
        <taxon>Pseudomonadota</taxon>
        <taxon>Gammaproteobacteria</taxon>
        <taxon>Oceanospirillales</taxon>
        <taxon>Zooshikellaceae</taxon>
        <taxon>Spartinivicinus</taxon>
    </lineage>
</organism>
<evidence type="ECO:0000313" key="2">
    <source>
        <dbReference type="Proteomes" id="UP000569732"/>
    </source>
</evidence>
<sequence length="270" mass="29739">MLTLTTEYTYTSHGNPETVTQSGANIETATSRLAYTTDGRFLASTTNALGHVSKQTVDPFLGVVKTTTDANNLTTRFEYYDDTGALKKEIVEPNHSPLTLTTEYTYTSHGNPETVTQSGANIETATSRLAYTTDGRFLASTTNALGHVSKQTVDPFLGVVKTTTDANNLTTTLKYDSFGRLEKEIRPDSTQTEVIRQWCNQSCPAQAIFWVKTQSSGNSPNIVYYDKLGRVVRNESIALTGEKTYIDTVYNAKGLVEKQSLPYFSTDTTQ</sequence>
<gene>
    <name evidence="1" type="ORF">H0A36_29325</name>
</gene>
<keyword evidence="2" id="KW-1185">Reference proteome</keyword>
<evidence type="ECO:0000313" key="1">
    <source>
        <dbReference type="EMBL" id="NYZ70118.1"/>
    </source>
</evidence>
<dbReference type="Proteomes" id="UP000569732">
    <property type="component" value="Unassembled WGS sequence"/>
</dbReference>
<proteinExistence type="predicted"/>
<dbReference type="AlphaFoldDB" id="A0A853IHZ4"/>
<name>A0A853IHZ4_9GAMM</name>
<reference evidence="1 2" key="1">
    <citation type="submission" date="2020-07" db="EMBL/GenBank/DDBJ databases">
        <title>Endozoicomonas sp. nov., isolated from sediment.</title>
        <authorList>
            <person name="Gu T."/>
        </authorList>
    </citation>
    <scope>NUCLEOTIDE SEQUENCE [LARGE SCALE GENOMIC DNA]</scope>
    <source>
        <strain evidence="1 2">SM1973</strain>
    </source>
</reference>
<dbReference type="EMBL" id="JACCKB010000278">
    <property type="protein sequence ID" value="NYZ70118.1"/>
    <property type="molecule type" value="Genomic_DNA"/>
</dbReference>
<comment type="caution">
    <text evidence="1">The sequence shown here is derived from an EMBL/GenBank/DDBJ whole genome shotgun (WGS) entry which is preliminary data.</text>
</comment>
<feature type="non-terminal residue" evidence="1">
    <location>
        <position position="270"/>
    </location>
</feature>
<accession>A0A853IHZ4</accession>
<protein>
    <recommendedName>
        <fullName evidence="3">RHS repeat protein</fullName>
    </recommendedName>
</protein>